<reference evidence="1" key="1">
    <citation type="submission" date="2022-10" db="EMBL/GenBank/DDBJ databases">
        <title>The complete genomes of actinobacterial strains from the NBC collection.</title>
        <authorList>
            <person name="Joergensen T.S."/>
            <person name="Alvarez Arevalo M."/>
            <person name="Sterndorff E.B."/>
            <person name="Faurdal D."/>
            <person name="Vuksanovic O."/>
            <person name="Mourched A.-S."/>
            <person name="Charusanti P."/>
            <person name="Shaw S."/>
            <person name="Blin K."/>
            <person name="Weber T."/>
        </authorList>
    </citation>
    <scope>NUCLEOTIDE SEQUENCE [LARGE SCALE GENOMIC DNA]</scope>
    <source>
        <strain evidence="1">NBC 01686</strain>
        <plasmid evidence="1">unnamed1</plasmid>
    </source>
</reference>
<accession>A0ABZ1YK10</accession>
<evidence type="ECO:0000313" key="1">
    <source>
        <dbReference type="EMBL" id="WUU58485.1"/>
    </source>
</evidence>
<dbReference type="RefSeq" id="WP_266477785.1">
    <property type="nucleotide sequence ID" value="NZ_CP109208.1"/>
</dbReference>
<gene>
    <name evidence="1" type="ORF">OIE82_35495</name>
</gene>
<name>A0ABZ1YK10_9ACTN</name>
<geneLocation type="plasmid" evidence="1">
    <name>unnamed1</name>
</geneLocation>
<proteinExistence type="predicted"/>
<protein>
    <submittedName>
        <fullName evidence="1">Uncharacterized protein</fullName>
    </submittedName>
</protein>
<dbReference type="EMBL" id="CP109208">
    <property type="protein sequence ID" value="WUU58485.1"/>
    <property type="molecule type" value="Genomic_DNA"/>
</dbReference>
<organism evidence="1">
    <name type="scientific">Streptomyces althioticus</name>
    <dbReference type="NCBI Taxonomy" id="83380"/>
    <lineage>
        <taxon>Bacteria</taxon>
        <taxon>Bacillati</taxon>
        <taxon>Actinomycetota</taxon>
        <taxon>Actinomycetes</taxon>
        <taxon>Kitasatosporales</taxon>
        <taxon>Streptomycetaceae</taxon>
        <taxon>Streptomyces</taxon>
        <taxon>Streptomyces althioticus group</taxon>
    </lineage>
</organism>
<sequence length="110" mass="11915">MNADRRSTGLKLAIGHYVDAALRSAPSDVSEMIKIADEYDDERVFDNDTTRPSTYRVGASAYSIASSLKMTMDEADESRRGAAFVSAAVQRLLDGLDAGGILNLPTRSTR</sequence>
<keyword evidence="1" id="KW-0614">Plasmid</keyword>